<dbReference type="GO" id="GO:0016887">
    <property type="term" value="F:ATP hydrolysis activity"/>
    <property type="evidence" value="ECO:0007669"/>
    <property type="project" value="InterPro"/>
</dbReference>
<evidence type="ECO:0000313" key="6">
    <source>
        <dbReference type="EMBL" id="PWJ14654.1"/>
    </source>
</evidence>
<dbReference type="CDD" id="cd03255">
    <property type="entry name" value="ABC_MJ0796_LolCDE_FtsE"/>
    <property type="match status" value="1"/>
</dbReference>
<keyword evidence="3" id="KW-0547">Nucleotide-binding</keyword>
<feature type="domain" description="ABC transporter" evidence="5">
    <location>
        <begin position="2"/>
        <end position="225"/>
    </location>
</feature>
<keyword evidence="2" id="KW-0813">Transport</keyword>
<gene>
    <name evidence="6" type="ORF">IE37_00639</name>
</gene>
<dbReference type="FunFam" id="3.40.50.300:FF:000032">
    <property type="entry name" value="Export ABC transporter ATP-binding protein"/>
    <property type="match status" value="1"/>
</dbReference>
<organism evidence="6 7">
    <name type="scientific">Ruminococcus flavefaciens</name>
    <dbReference type="NCBI Taxonomy" id="1265"/>
    <lineage>
        <taxon>Bacteria</taxon>
        <taxon>Bacillati</taxon>
        <taxon>Bacillota</taxon>
        <taxon>Clostridia</taxon>
        <taxon>Eubacteriales</taxon>
        <taxon>Oscillospiraceae</taxon>
        <taxon>Ruminococcus</taxon>
    </lineage>
</organism>
<dbReference type="AlphaFoldDB" id="A0A315Y4F3"/>
<accession>A0A315Y4F3</accession>
<dbReference type="EMBL" id="QGDI01000002">
    <property type="protein sequence ID" value="PWJ14654.1"/>
    <property type="molecule type" value="Genomic_DNA"/>
</dbReference>
<dbReference type="PANTHER" id="PTHR42798">
    <property type="entry name" value="LIPOPROTEIN-RELEASING SYSTEM ATP-BINDING PROTEIN LOLD"/>
    <property type="match status" value="1"/>
</dbReference>
<name>A0A315Y4F3_RUMFL</name>
<dbReference type="OrthoDB" id="9802264at2"/>
<reference evidence="6 7" key="1">
    <citation type="submission" date="2018-05" db="EMBL/GenBank/DDBJ databases">
        <title>The Hungate 1000. A catalogue of reference genomes from the rumen microbiome.</title>
        <authorList>
            <person name="Kelly W."/>
        </authorList>
    </citation>
    <scope>NUCLEOTIDE SEQUENCE [LARGE SCALE GENOMIC DNA]</scope>
    <source>
        <strain evidence="6 7">SAb67</strain>
    </source>
</reference>
<comment type="caution">
    <text evidence="6">The sequence shown here is derived from an EMBL/GenBank/DDBJ whole genome shotgun (WGS) entry which is preliminary data.</text>
</comment>
<evidence type="ECO:0000313" key="7">
    <source>
        <dbReference type="Proteomes" id="UP000245720"/>
    </source>
</evidence>
<dbReference type="GO" id="GO:0098796">
    <property type="term" value="C:membrane protein complex"/>
    <property type="evidence" value="ECO:0007669"/>
    <property type="project" value="UniProtKB-ARBA"/>
</dbReference>
<dbReference type="Gene3D" id="3.40.50.300">
    <property type="entry name" value="P-loop containing nucleotide triphosphate hydrolases"/>
    <property type="match status" value="1"/>
</dbReference>
<evidence type="ECO:0000256" key="4">
    <source>
        <dbReference type="ARBA" id="ARBA00022840"/>
    </source>
</evidence>
<sequence length="225" mass="25073">MITAKNITKIYGAGKTACTALNDVSLTIGNTDIIAITGQSGSGKSTLINVLSTLDTPTDGTVIYNKKDITRLSENQRAEFRLKNFSFVFQDFYLVSTLNVHENIILPVQYKEKGYDKELFEKIVTECGIKDKLLNYPHELSGGEQQRVAICRALLIKPKVIFADEPTGNLDSFNSGKVFELLISYAKSNSCCLIYVTHEEKYALLADRRIIVSDGKCEEITVNEK</sequence>
<dbReference type="InterPro" id="IPR003593">
    <property type="entry name" value="AAA+_ATPase"/>
</dbReference>
<dbReference type="Proteomes" id="UP000245720">
    <property type="component" value="Unassembled WGS sequence"/>
</dbReference>
<dbReference type="InterPro" id="IPR017911">
    <property type="entry name" value="MacB-like_ATP-bd"/>
</dbReference>
<dbReference type="InterPro" id="IPR003439">
    <property type="entry name" value="ABC_transporter-like_ATP-bd"/>
</dbReference>
<protein>
    <submittedName>
        <fullName evidence="6">Putative ABC transport system ATP-binding protein</fullName>
    </submittedName>
</protein>
<evidence type="ECO:0000256" key="3">
    <source>
        <dbReference type="ARBA" id="ARBA00022741"/>
    </source>
</evidence>
<dbReference type="SMART" id="SM00382">
    <property type="entry name" value="AAA"/>
    <property type="match status" value="1"/>
</dbReference>
<dbReference type="SUPFAM" id="SSF52540">
    <property type="entry name" value="P-loop containing nucleoside triphosphate hydrolases"/>
    <property type="match status" value="1"/>
</dbReference>
<evidence type="ECO:0000256" key="2">
    <source>
        <dbReference type="ARBA" id="ARBA00022448"/>
    </source>
</evidence>
<dbReference type="RefSeq" id="WP_109725526.1">
    <property type="nucleotide sequence ID" value="NZ_QGDI01000002.1"/>
</dbReference>
<evidence type="ECO:0000256" key="1">
    <source>
        <dbReference type="ARBA" id="ARBA00005417"/>
    </source>
</evidence>
<dbReference type="PROSITE" id="PS00211">
    <property type="entry name" value="ABC_TRANSPORTER_1"/>
    <property type="match status" value="1"/>
</dbReference>
<dbReference type="GO" id="GO:0005524">
    <property type="term" value="F:ATP binding"/>
    <property type="evidence" value="ECO:0007669"/>
    <property type="project" value="UniProtKB-KW"/>
</dbReference>
<comment type="similarity">
    <text evidence="1">Belongs to the ABC transporter superfamily.</text>
</comment>
<dbReference type="PROSITE" id="PS50893">
    <property type="entry name" value="ABC_TRANSPORTER_2"/>
    <property type="match status" value="1"/>
</dbReference>
<evidence type="ECO:0000259" key="5">
    <source>
        <dbReference type="PROSITE" id="PS50893"/>
    </source>
</evidence>
<dbReference type="Pfam" id="PF00005">
    <property type="entry name" value="ABC_tran"/>
    <property type="match status" value="1"/>
</dbReference>
<keyword evidence="4 6" id="KW-0067">ATP-binding</keyword>
<proteinExistence type="inferred from homology"/>
<dbReference type="InterPro" id="IPR027417">
    <property type="entry name" value="P-loop_NTPase"/>
</dbReference>
<dbReference type="GO" id="GO:0022857">
    <property type="term" value="F:transmembrane transporter activity"/>
    <property type="evidence" value="ECO:0007669"/>
    <property type="project" value="UniProtKB-ARBA"/>
</dbReference>
<dbReference type="PANTHER" id="PTHR42798:SF7">
    <property type="entry name" value="ALPHA-D-RIBOSE 1-METHYLPHOSPHONATE 5-TRIPHOSPHATE SYNTHASE SUBUNIT PHNL"/>
    <property type="match status" value="1"/>
</dbReference>
<dbReference type="InterPro" id="IPR017871">
    <property type="entry name" value="ABC_transporter-like_CS"/>
</dbReference>